<evidence type="ECO:0000313" key="1">
    <source>
        <dbReference type="EnsemblProtists" id="HpaP807158"/>
    </source>
</evidence>
<dbReference type="Proteomes" id="UP000011713">
    <property type="component" value="Unassembled WGS sequence"/>
</dbReference>
<keyword evidence="2" id="KW-1185">Reference proteome</keyword>
<dbReference type="HOGENOM" id="CLU_2532311_0_0_1"/>
<accession>M4BL73</accession>
<name>M4BL73_HYAAE</name>
<reference evidence="1" key="2">
    <citation type="submission" date="2015-06" db="UniProtKB">
        <authorList>
            <consortium name="EnsemblProtists"/>
        </authorList>
    </citation>
    <scope>IDENTIFICATION</scope>
    <source>
        <strain evidence="1">Emoy2</strain>
    </source>
</reference>
<evidence type="ECO:0000313" key="2">
    <source>
        <dbReference type="Proteomes" id="UP000011713"/>
    </source>
</evidence>
<proteinExistence type="predicted"/>
<reference evidence="2" key="1">
    <citation type="journal article" date="2010" name="Science">
        <title>Signatures of adaptation to obligate biotrophy in the Hyaloperonospora arabidopsidis genome.</title>
        <authorList>
            <person name="Baxter L."/>
            <person name="Tripathy S."/>
            <person name="Ishaque N."/>
            <person name="Boot N."/>
            <person name="Cabral A."/>
            <person name="Kemen E."/>
            <person name="Thines M."/>
            <person name="Ah-Fong A."/>
            <person name="Anderson R."/>
            <person name="Badejoko W."/>
            <person name="Bittner-Eddy P."/>
            <person name="Boore J.L."/>
            <person name="Chibucos M.C."/>
            <person name="Coates M."/>
            <person name="Dehal P."/>
            <person name="Delehaunty K."/>
            <person name="Dong S."/>
            <person name="Downton P."/>
            <person name="Dumas B."/>
            <person name="Fabro G."/>
            <person name="Fronick C."/>
            <person name="Fuerstenberg S.I."/>
            <person name="Fulton L."/>
            <person name="Gaulin E."/>
            <person name="Govers F."/>
            <person name="Hughes L."/>
            <person name="Humphray S."/>
            <person name="Jiang R.H."/>
            <person name="Judelson H."/>
            <person name="Kamoun S."/>
            <person name="Kyung K."/>
            <person name="Meijer H."/>
            <person name="Minx P."/>
            <person name="Morris P."/>
            <person name="Nelson J."/>
            <person name="Phuntumart V."/>
            <person name="Qutob D."/>
            <person name="Rehmany A."/>
            <person name="Rougon-Cardoso A."/>
            <person name="Ryden P."/>
            <person name="Torto-Alalibo T."/>
            <person name="Studholme D."/>
            <person name="Wang Y."/>
            <person name="Win J."/>
            <person name="Wood J."/>
            <person name="Clifton S.W."/>
            <person name="Rogers J."/>
            <person name="Van den Ackerveken G."/>
            <person name="Jones J.D."/>
            <person name="McDowell J.M."/>
            <person name="Beynon J."/>
            <person name="Tyler B.M."/>
        </authorList>
    </citation>
    <scope>NUCLEOTIDE SEQUENCE [LARGE SCALE GENOMIC DNA]</scope>
    <source>
        <strain evidence="2">Emoy2</strain>
    </source>
</reference>
<dbReference type="EnsemblProtists" id="HpaT807158">
    <property type="protein sequence ID" value="HpaP807158"/>
    <property type="gene ID" value="HpaG807158"/>
</dbReference>
<dbReference type="AlphaFoldDB" id="M4BL73"/>
<dbReference type="EMBL" id="JH598368">
    <property type="status" value="NOT_ANNOTATED_CDS"/>
    <property type="molecule type" value="Genomic_DNA"/>
</dbReference>
<organism evidence="1 2">
    <name type="scientific">Hyaloperonospora arabidopsidis (strain Emoy2)</name>
    <name type="common">Downy mildew agent</name>
    <name type="synonym">Peronospora arabidopsidis</name>
    <dbReference type="NCBI Taxonomy" id="559515"/>
    <lineage>
        <taxon>Eukaryota</taxon>
        <taxon>Sar</taxon>
        <taxon>Stramenopiles</taxon>
        <taxon>Oomycota</taxon>
        <taxon>Peronosporomycetes</taxon>
        <taxon>Peronosporales</taxon>
        <taxon>Peronosporaceae</taxon>
        <taxon>Hyaloperonospora</taxon>
    </lineage>
</organism>
<protein>
    <submittedName>
        <fullName evidence="1">Uncharacterized protein</fullName>
    </submittedName>
</protein>
<sequence length="84" mass="9825">MAHLGDQPPANLYYHQSNMSLKPGQFDEFVFGHRMSTSEARSHEVEESIISKTHDEFIRDQDWNEEINSAVEMLMTRIFLQVLL</sequence>
<dbReference type="VEuPathDB" id="FungiDB:HpaG807158"/>
<dbReference type="InParanoid" id="M4BL73"/>